<evidence type="ECO:0000256" key="1">
    <source>
        <dbReference type="SAM" id="MobiDB-lite"/>
    </source>
</evidence>
<organism evidence="2 3">
    <name type="scientific">Trypanosoma vivax (strain Y486)</name>
    <dbReference type="NCBI Taxonomy" id="1055687"/>
    <lineage>
        <taxon>Eukaryota</taxon>
        <taxon>Discoba</taxon>
        <taxon>Euglenozoa</taxon>
        <taxon>Kinetoplastea</taxon>
        <taxon>Metakinetoplastina</taxon>
        <taxon>Trypanosomatida</taxon>
        <taxon>Trypanosomatidae</taxon>
        <taxon>Trypanosoma</taxon>
        <taxon>Duttonella</taxon>
    </lineage>
</organism>
<proteinExistence type="predicted"/>
<dbReference type="Proteomes" id="UP000009027">
    <property type="component" value="Unassembled WGS sequence"/>
</dbReference>
<feature type="region of interest" description="Disordered" evidence="1">
    <location>
        <begin position="1"/>
        <end position="28"/>
    </location>
</feature>
<protein>
    <submittedName>
        <fullName evidence="2">Uncharacterized protein</fullName>
    </submittedName>
</protein>
<dbReference type="EMBL" id="CAEX01001008">
    <property type="protein sequence ID" value="CCD18373.1"/>
    <property type="molecule type" value="Genomic_DNA"/>
</dbReference>
<evidence type="ECO:0000313" key="3">
    <source>
        <dbReference type="Proteomes" id="UP000009027"/>
    </source>
</evidence>
<feature type="region of interest" description="Disordered" evidence="1">
    <location>
        <begin position="113"/>
        <end position="139"/>
    </location>
</feature>
<name>F9WLI1_TRYVY</name>
<sequence length="352" mass="38716">MFGFEAGCADEGETRPGGRIGPWPTRRNTHAKDCEHTVTVRGVERYVKHMRFFSLRPAACRHMRARNARAHGSSRSAARAASDVVSVIPVSTSAQGDASVFLLRAWRLIGQASRPGSASSPGVPRLPTHRTGANRHGKPRARIPARLRAPFFAVAFRRASRTVTKDAEVLPTHARTSDGAKPFSPYGRLPKSTHVPGQATCLARGGLPERPRHSMSVSVLESVATARGRTQGQGRVKAKRETRAGKSDTFCRTCARVSRTWVEVTRLQPSARRAITPPFARRPCVALQRSPLSEKGSVVVDTRRHPQCRRPELVRQSARVHCVLAQAARCAGMERGCQLGLRGRRAMWREEV</sequence>
<feature type="region of interest" description="Disordered" evidence="1">
    <location>
        <begin position="175"/>
        <end position="195"/>
    </location>
</feature>
<gene>
    <name evidence="2" type="ORF">TvY486_0010520</name>
</gene>
<reference evidence="2 3" key="1">
    <citation type="journal article" date="2012" name="Proc. Natl. Acad. Sci. U.S.A.">
        <title>Antigenic diversity is generated by distinct evolutionary mechanisms in African trypanosome species.</title>
        <authorList>
            <person name="Jackson A.P."/>
            <person name="Berry A."/>
            <person name="Aslett M."/>
            <person name="Allison H.C."/>
            <person name="Burton P."/>
            <person name="Vavrova-Anderson J."/>
            <person name="Brown R."/>
            <person name="Browne H."/>
            <person name="Corton N."/>
            <person name="Hauser H."/>
            <person name="Gamble J."/>
            <person name="Gilderthorp R."/>
            <person name="Marcello L."/>
            <person name="McQuillan J."/>
            <person name="Otto T.D."/>
            <person name="Quail M.A."/>
            <person name="Sanders M.J."/>
            <person name="van Tonder A."/>
            <person name="Ginger M.L."/>
            <person name="Field M.C."/>
            <person name="Barry J.D."/>
            <person name="Hertz-Fowler C."/>
            <person name="Berriman M."/>
        </authorList>
    </citation>
    <scope>NUCLEOTIDE SEQUENCE</scope>
    <source>
        <strain evidence="2 3">Y486</strain>
    </source>
</reference>
<dbReference type="VEuPathDB" id="TriTrypDB:TvY486_0010520"/>
<keyword evidence="3" id="KW-1185">Reference proteome</keyword>
<evidence type="ECO:0000313" key="2">
    <source>
        <dbReference type="EMBL" id="CCD18373.1"/>
    </source>
</evidence>
<dbReference type="AlphaFoldDB" id="F9WLI1"/>
<accession>F9WLI1</accession>